<comment type="caution">
    <text evidence="2">The sequence shown here is derived from an EMBL/GenBank/DDBJ whole genome shotgun (WGS) entry which is preliminary data.</text>
</comment>
<organism evidence="2 3">
    <name type="scientific">Thermomonospora cellulosilytica</name>
    <dbReference type="NCBI Taxonomy" id="1411118"/>
    <lineage>
        <taxon>Bacteria</taxon>
        <taxon>Bacillati</taxon>
        <taxon>Actinomycetota</taxon>
        <taxon>Actinomycetes</taxon>
        <taxon>Streptosporangiales</taxon>
        <taxon>Thermomonosporaceae</taxon>
        <taxon>Thermomonospora</taxon>
    </lineage>
</organism>
<evidence type="ECO:0000313" key="3">
    <source>
        <dbReference type="Proteomes" id="UP000539313"/>
    </source>
</evidence>
<gene>
    <name evidence="2" type="ORF">HNR21_002777</name>
</gene>
<reference evidence="2 3" key="1">
    <citation type="submission" date="2020-08" db="EMBL/GenBank/DDBJ databases">
        <title>Sequencing the genomes of 1000 actinobacteria strains.</title>
        <authorList>
            <person name="Klenk H.-P."/>
        </authorList>
    </citation>
    <scope>NUCLEOTIDE SEQUENCE [LARGE SCALE GENOMIC DNA]</scope>
    <source>
        <strain evidence="2 3">DSM 45823</strain>
    </source>
</reference>
<sequence>MSERDERDVEAPEVDAFEQRLPLTDEEDRPVWREEVPFDANEADAVEQDRIVELDEDDYR</sequence>
<dbReference type="Proteomes" id="UP000539313">
    <property type="component" value="Unassembled WGS sequence"/>
</dbReference>
<keyword evidence="3" id="KW-1185">Reference proteome</keyword>
<feature type="compositionally biased region" description="Basic and acidic residues" evidence="1">
    <location>
        <begin position="1"/>
        <end position="10"/>
    </location>
</feature>
<protein>
    <submittedName>
        <fullName evidence="2">Uncharacterized protein</fullName>
    </submittedName>
</protein>
<name>A0A7W3MXV6_9ACTN</name>
<evidence type="ECO:0000256" key="1">
    <source>
        <dbReference type="SAM" id="MobiDB-lite"/>
    </source>
</evidence>
<accession>A0A7W3MXV6</accession>
<dbReference type="RefSeq" id="WP_119727447.1">
    <property type="nucleotide sequence ID" value="NZ_JACJII010000001.1"/>
</dbReference>
<dbReference type="EMBL" id="JACJII010000001">
    <property type="protein sequence ID" value="MBA9003895.1"/>
    <property type="molecule type" value="Genomic_DNA"/>
</dbReference>
<dbReference type="AlphaFoldDB" id="A0A7W3MXV6"/>
<feature type="region of interest" description="Disordered" evidence="1">
    <location>
        <begin position="1"/>
        <end position="29"/>
    </location>
</feature>
<proteinExistence type="predicted"/>
<evidence type="ECO:0000313" key="2">
    <source>
        <dbReference type="EMBL" id="MBA9003895.1"/>
    </source>
</evidence>